<evidence type="ECO:0000256" key="3">
    <source>
        <dbReference type="ARBA" id="ARBA00022801"/>
    </source>
</evidence>
<dbReference type="InterPro" id="IPR006680">
    <property type="entry name" value="Amidohydro-rel"/>
</dbReference>
<dbReference type="PANTHER" id="PTHR11113">
    <property type="entry name" value="N-ACETYLGLUCOSAMINE-6-PHOSPHATE DEACETYLASE"/>
    <property type="match status" value="1"/>
</dbReference>
<keyword evidence="11" id="KW-1185">Reference proteome</keyword>
<dbReference type="GO" id="GO:0008448">
    <property type="term" value="F:N-acetylglucosamine-6-phosphate deacetylase activity"/>
    <property type="evidence" value="ECO:0007669"/>
    <property type="project" value="UniProtKB-EC"/>
</dbReference>
<keyword evidence="2 8" id="KW-0479">Metal-binding</keyword>
<feature type="binding site" evidence="7">
    <location>
        <position position="140"/>
    </location>
    <ligand>
        <name>substrate</name>
    </ligand>
</feature>
<accession>A0A222E2U3</accession>
<protein>
    <submittedName>
        <fullName evidence="10">N-acetylglucosamine-6-phosphate deacetylase</fullName>
        <ecNumber evidence="10">3.5.1.25</ecNumber>
    </submittedName>
</protein>
<dbReference type="InterPro" id="IPR032466">
    <property type="entry name" value="Metal_Hydrolase"/>
</dbReference>
<evidence type="ECO:0000256" key="6">
    <source>
        <dbReference type="PIRSR" id="PIRSR038994-1"/>
    </source>
</evidence>
<dbReference type="Gene3D" id="3.20.20.140">
    <property type="entry name" value="Metal-dependent hydrolases"/>
    <property type="match status" value="1"/>
</dbReference>
<dbReference type="SUPFAM" id="SSF51556">
    <property type="entry name" value="Metallo-dependent hydrolases"/>
    <property type="match status" value="1"/>
</dbReference>
<evidence type="ECO:0000256" key="8">
    <source>
        <dbReference type="PIRSR" id="PIRSR038994-3"/>
    </source>
</evidence>
<feature type="binding site" evidence="8">
    <location>
        <position position="195"/>
    </location>
    <ligand>
        <name>Zn(2+)</name>
        <dbReference type="ChEBI" id="CHEBI:29105"/>
    </ligand>
</feature>
<evidence type="ECO:0000256" key="2">
    <source>
        <dbReference type="ARBA" id="ARBA00022723"/>
    </source>
</evidence>
<dbReference type="NCBIfam" id="TIGR00221">
    <property type="entry name" value="nagA"/>
    <property type="match status" value="1"/>
</dbReference>
<dbReference type="AlphaFoldDB" id="A0A222E2U3"/>
<dbReference type="PIRSF" id="PIRSF038994">
    <property type="entry name" value="NagA"/>
    <property type="match status" value="1"/>
</dbReference>
<feature type="binding site" evidence="7">
    <location>
        <begin position="219"/>
        <end position="220"/>
    </location>
    <ligand>
        <name>substrate</name>
    </ligand>
</feature>
<evidence type="ECO:0000313" key="11">
    <source>
        <dbReference type="Proteomes" id="UP000203589"/>
    </source>
</evidence>
<dbReference type="KEGG" id="aht:ANTHELSMS3_01830"/>
<dbReference type="EMBL" id="CP022540">
    <property type="protein sequence ID" value="ASP20517.1"/>
    <property type="molecule type" value="Genomic_DNA"/>
</dbReference>
<feature type="binding site" evidence="8">
    <location>
        <position position="129"/>
    </location>
    <ligand>
        <name>Zn(2+)</name>
        <dbReference type="ChEBI" id="CHEBI:29105"/>
    </ligand>
</feature>
<dbReference type="RefSeq" id="WP_368074431.1">
    <property type="nucleotide sequence ID" value="NZ_CP022540.1"/>
</dbReference>
<evidence type="ECO:0000256" key="4">
    <source>
        <dbReference type="ARBA" id="ARBA00023277"/>
    </source>
</evidence>
<sequence length="382" mass="39158">MMRLIYSGAQVFDGVTLHKDAVLVIEDGATAAILPTSDAPSGKVVALDGGVLTPGFVDLQANGGGGVMFNDETSVDGLRVIAAAHAATGTRAFLPTLITDTPNRTRAAIDAVVAAIADGVPGIAGLHLEGPHLAVAQKGAHDADLIRPMTDRDVAVLEDAAHRLPLLKVTVAPESTRPAQIARLARAGVLISLGHSDCSYDTALVAFAAGARCVTHLFNAMSPLRHRAPGLVGAALDSCGISAGIIADGVHVHPAAIRAAVAAKRGSDRLFLVTDAMASLASELQEFRLGGRRILRGEGRLTLEDGTLAGADLTMPQAIQVLTQEVGVPLAQALSMATTIPARLLSGFSATASGFRAPFIYLAENGDVSSPEETAGMVDPSS</sequence>
<dbReference type="GO" id="GO:0006046">
    <property type="term" value="P:N-acetylglucosamine catabolic process"/>
    <property type="evidence" value="ECO:0007669"/>
    <property type="project" value="TreeGrafter"/>
</dbReference>
<evidence type="ECO:0000256" key="1">
    <source>
        <dbReference type="ARBA" id="ARBA00010716"/>
    </source>
</evidence>
<dbReference type="GO" id="GO:0046872">
    <property type="term" value="F:metal ion binding"/>
    <property type="evidence" value="ECO:0007669"/>
    <property type="project" value="UniProtKB-KW"/>
</dbReference>
<evidence type="ECO:0000259" key="9">
    <source>
        <dbReference type="Pfam" id="PF01979"/>
    </source>
</evidence>
<gene>
    <name evidence="10" type="primary">nagA</name>
    <name evidence="10" type="ORF">ANTHELSMS3_01830</name>
</gene>
<comment type="similarity">
    <text evidence="1 5">Belongs to the metallo-dependent hydrolases superfamily. NagA family.</text>
</comment>
<dbReference type="Gene3D" id="2.30.40.10">
    <property type="entry name" value="Urease, subunit C, domain 1"/>
    <property type="match status" value="1"/>
</dbReference>
<feature type="binding site" evidence="7">
    <location>
        <begin position="308"/>
        <end position="310"/>
    </location>
    <ligand>
        <name>substrate</name>
    </ligand>
</feature>
<dbReference type="InterPro" id="IPR003764">
    <property type="entry name" value="GlcNAc_6-P_deAcase"/>
</dbReference>
<reference evidence="10 11" key="1">
    <citation type="submission" date="2017-07" db="EMBL/GenBank/DDBJ databases">
        <title>Genome Sequence of Antarctobacter heliothermus Strain SMS3 Isolated from a culture of the Diatom Skeletonema marinoi.</title>
        <authorList>
            <person name="Topel M."/>
            <person name="Pinder M.I.M."/>
            <person name="Johansson O.N."/>
            <person name="Kourtchenko O."/>
            <person name="Godhe A."/>
            <person name="Clarke A.K."/>
        </authorList>
    </citation>
    <scope>NUCLEOTIDE SEQUENCE [LARGE SCALE GENOMIC DNA]</scope>
    <source>
        <strain evidence="10 11">SMS3</strain>
    </source>
</reference>
<evidence type="ECO:0000256" key="5">
    <source>
        <dbReference type="PIRNR" id="PIRNR038994"/>
    </source>
</evidence>
<comment type="cofactor">
    <cofactor evidence="8">
        <name>a divalent metal cation</name>
        <dbReference type="ChEBI" id="CHEBI:60240"/>
    </cofactor>
    <text evidence="8">Binds 1 divalent metal cation per subunit.</text>
</comment>
<dbReference type="EC" id="3.5.1.25" evidence="10"/>
<feature type="binding site" evidence="7">
    <location>
        <position position="251"/>
    </location>
    <ligand>
        <name>substrate</name>
    </ligand>
</feature>
<dbReference type="InterPro" id="IPR011059">
    <property type="entry name" value="Metal-dep_hydrolase_composite"/>
</dbReference>
<feature type="active site" description="Proton donor/acceptor" evidence="6">
    <location>
        <position position="275"/>
    </location>
</feature>
<evidence type="ECO:0000313" key="10">
    <source>
        <dbReference type="EMBL" id="ASP20517.1"/>
    </source>
</evidence>
<dbReference type="PANTHER" id="PTHR11113:SF14">
    <property type="entry name" value="N-ACETYLGLUCOSAMINE-6-PHOSPHATE DEACETYLASE"/>
    <property type="match status" value="1"/>
</dbReference>
<feature type="binding site" evidence="8">
    <location>
        <position position="216"/>
    </location>
    <ligand>
        <name>Zn(2+)</name>
        <dbReference type="ChEBI" id="CHEBI:29105"/>
    </ligand>
</feature>
<evidence type="ECO:0000256" key="7">
    <source>
        <dbReference type="PIRSR" id="PIRSR038994-2"/>
    </source>
</evidence>
<keyword evidence="3 5" id="KW-0378">Hydrolase</keyword>
<name>A0A222E2U3_9RHOB</name>
<dbReference type="SUPFAM" id="SSF51338">
    <property type="entry name" value="Composite domain of metallo-dependent hydrolases"/>
    <property type="match status" value="1"/>
</dbReference>
<feature type="binding site" evidence="7">
    <location>
        <position position="227"/>
    </location>
    <ligand>
        <name>substrate</name>
    </ligand>
</feature>
<organism evidence="10 11">
    <name type="scientific">Antarctobacter heliothermus</name>
    <dbReference type="NCBI Taxonomy" id="74033"/>
    <lineage>
        <taxon>Bacteria</taxon>
        <taxon>Pseudomonadati</taxon>
        <taxon>Pseudomonadota</taxon>
        <taxon>Alphaproteobacteria</taxon>
        <taxon>Rhodobacterales</taxon>
        <taxon>Roseobacteraceae</taxon>
        <taxon>Antarctobacter</taxon>
    </lineage>
</organism>
<proteinExistence type="inferred from homology"/>
<dbReference type="Proteomes" id="UP000203589">
    <property type="component" value="Chromosome"/>
</dbReference>
<dbReference type="Pfam" id="PF01979">
    <property type="entry name" value="Amidohydro_1"/>
    <property type="match status" value="1"/>
</dbReference>
<feature type="domain" description="Amidohydrolase-related" evidence="9">
    <location>
        <begin position="51"/>
        <end position="346"/>
    </location>
</feature>
<keyword evidence="4 5" id="KW-0119">Carbohydrate metabolism</keyword>